<reference evidence="2" key="1">
    <citation type="submission" date="2022-11" db="EMBL/GenBank/DDBJ databases">
        <title>Minimal conservation of predation-associated metabolite biosynthetic gene clusters underscores biosynthetic potential of Myxococcota including descriptions for ten novel species: Archangium lansinium sp. nov., Myxococcus landrumus sp. nov., Nannocystis bai.</title>
        <authorList>
            <person name="Ahearne A."/>
            <person name="Stevens C."/>
            <person name="Dowd S."/>
        </authorList>
    </citation>
    <scope>NUCLEOTIDE SEQUENCE</scope>
    <source>
        <strain evidence="2">Fl3</strain>
    </source>
</reference>
<evidence type="ECO:0000313" key="2">
    <source>
        <dbReference type="EMBL" id="WAS98672.1"/>
    </source>
</evidence>
<evidence type="ECO:0000313" key="3">
    <source>
        <dbReference type="Proteomes" id="UP001164459"/>
    </source>
</evidence>
<evidence type="ECO:0008006" key="4">
    <source>
        <dbReference type="Google" id="ProtNLM"/>
    </source>
</evidence>
<dbReference type="RefSeq" id="WP_269041030.1">
    <property type="nucleotide sequence ID" value="NZ_CP114040.1"/>
</dbReference>
<proteinExistence type="predicted"/>
<feature type="region of interest" description="Disordered" evidence="1">
    <location>
        <begin position="12"/>
        <end position="32"/>
    </location>
</feature>
<gene>
    <name evidence="2" type="ORF">O0S08_21270</name>
</gene>
<evidence type="ECO:0000256" key="1">
    <source>
        <dbReference type="SAM" id="MobiDB-lite"/>
    </source>
</evidence>
<dbReference type="EMBL" id="CP114040">
    <property type="protein sequence ID" value="WAS98672.1"/>
    <property type="molecule type" value="Genomic_DNA"/>
</dbReference>
<dbReference type="Proteomes" id="UP001164459">
    <property type="component" value="Chromosome"/>
</dbReference>
<protein>
    <recommendedName>
        <fullName evidence="4">Tryptophan synthase alpha chain</fullName>
    </recommendedName>
</protein>
<feature type="region of interest" description="Disordered" evidence="1">
    <location>
        <begin position="101"/>
        <end position="170"/>
    </location>
</feature>
<accession>A0ABY7HHV9</accession>
<sequence>MLWLAACSSAKEPGETATEGSGNPSGDPTGGGQGHAACEKYLACVAVVLPSELPDAEAGFGQAGTCWQSTPEIAQGCVDACESGLVAFAMMYPNEPACGGSGMGTTGTTESPTTTEGTTTEGTTTEGTTTEGTTTEGTTTEGTTTEGTTTEGTTTATTDTSAGPMTTDIGPCEDLPLQPDGATCTQPSGCGCSSGKCFVYPVFGGYCGECLVDADCDGGGCTGPNPFTGPGAVCNDGGPGDGCQSDAVCSDPNNGVCAAVIEVPGIITVSTCGECQTDADCSAPTPVCAPKYDVADFSGRFDCVAKGSVANNGGCNSDAACASGHCGAASLMGLVQFGVCGECLTDADCSPGEQCVEGEADLGGGKLTGATCE</sequence>
<feature type="compositionally biased region" description="Low complexity" evidence="1">
    <location>
        <begin position="106"/>
        <end position="168"/>
    </location>
</feature>
<organism evidence="2 3">
    <name type="scientific">Nannocystis punicea</name>
    <dbReference type="NCBI Taxonomy" id="2995304"/>
    <lineage>
        <taxon>Bacteria</taxon>
        <taxon>Pseudomonadati</taxon>
        <taxon>Myxococcota</taxon>
        <taxon>Polyangia</taxon>
        <taxon>Nannocystales</taxon>
        <taxon>Nannocystaceae</taxon>
        <taxon>Nannocystis</taxon>
    </lineage>
</organism>
<name>A0ABY7HHV9_9BACT</name>
<keyword evidence="3" id="KW-1185">Reference proteome</keyword>